<accession>A0A371QXW7</accession>
<dbReference type="EMBL" id="NMUE01000022">
    <property type="protein sequence ID" value="RFA95467.1"/>
    <property type="molecule type" value="Genomic_DNA"/>
</dbReference>
<name>A0A371QXW7_9CREN</name>
<evidence type="ECO:0000313" key="3">
    <source>
        <dbReference type="EMBL" id="RFA95467.1"/>
    </source>
</evidence>
<organism evidence="3 6">
    <name type="scientific">Pyrobaculum aerophilum</name>
    <dbReference type="NCBI Taxonomy" id="13773"/>
    <lineage>
        <taxon>Archaea</taxon>
        <taxon>Thermoproteota</taxon>
        <taxon>Thermoprotei</taxon>
        <taxon>Thermoproteales</taxon>
        <taxon>Thermoproteaceae</taxon>
        <taxon>Pyrobaculum</taxon>
    </lineage>
</organism>
<comment type="caution">
    <text evidence="3">The sequence shown here is derived from an EMBL/GenBank/DDBJ whole genome shotgun (WGS) entry which is preliminary data.</text>
</comment>
<sequence length="263" mass="27525">MKKGVIALLILIAGALAYFVITAGNQAQPPPPPPTPSPAETKPPAVLNTSTAMPTAAETPAIKSYEINYSHVITVYIGDIALKMSGWTVEGVGEYGNYSFGKLVLNIPPQGPVEITYKAATEGRTVYVVTCASGQCQAESGPANYTSFLNLKGDSRAEKGSCSHLGQAGTLYEERGRISPETLSQILSDLSVNGTGVFTAVVCEAGGVPLTTSANVYLNVTLYGQVLTIKLIVDSSAVSISAYNSTRYKLLLTEAKAAQRASA</sequence>
<dbReference type="Proteomes" id="UP000651120">
    <property type="component" value="Unassembled WGS sequence"/>
</dbReference>
<protein>
    <submittedName>
        <fullName evidence="3">Uncharacterized protein</fullName>
    </submittedName>
</protein>
<proteinExistence type="predicted"/>
<dbReference type="AlphaFoldDB" id="A0A371QXW7"/>
<dbReference type="OrthoDB" id="29167at2157"/>
<evidence type="ECO:0000313" key="6">
    <source>
        <dbReference type="Proteomes" id="UP000257123"/>
    </source>
</evidence>
<dbReference type="RefSeq" id="WP_011009533.1">
    <property type="nucleotide sequence ID" value="NZ_DUJP01000033.1"/>
</dbReference>
<dbReference type="Proteomes" id="UP000256877">
    <property type="component" value="Unassembled WGS sequence"/>
</dbReference>
<evidence type="ECO:0000313" key="4">
    <source>
        <dbReference type="EMBL" id="RFA97656.1"/>
    </source>
</evidence>
<evidence type="ECO:0000256" key="1">
    <source>
        <dbReference type="SAM" id="MobiDB-lite"/>
    </source>
</evidence>
<dbReference type="Proteomes" id="UP000257123">
    <property type="component" value="Unassembled WGS sequence"/>
</dbReference>
<dbReference type="OMA" id="EINYSHV"/>
<dbReference type="EMBL" id="DUJP01000033">
    <property type="protein sequence ID" value="HII47805.1"/>
    <property type="molecule type" value="Genomic_DNA"/>
</dbReference>
<reference evidence="5 6" key="1">
    <citation type="submission" date="2017-07" db="EMBL/GenBank/DDBJ databases">
        <title>Draft genome sequence of aerobic hyperthermophilic archaea, Pyrobaculum aerophilum YKB31 and YKB32.</title>
        <authorList>
            <person name="Mochizuki T."/>
            <person name="Berliner A.J."/>
            <person name="Yoshida-Takashima Y."/>
            <person name="Takaki Y."/>
            <person name="Nunoura T."/>
            <person name="Takai K."/>
        </authorList>
    </citation>
    <scope>NUCLEOTIDE SEQUENCE [LARGE SCALE GENOMIC DNA]</scope>
    <source>
        <strain evidence="3 6">YKB31</strain>
        <strain evidence="4 5">YKB32</strain>
    </source>
</reference>
<feature type="compositionally biased region" description="Pro residues" evidence="1">
    <location>
        <begin position="28"/>
        <end position="37"/>
    </location>
</feature>
<evidence type="ECO:0000313" key="2">
    <source>
        <dbReference type="EMBL" id="HII47805.1"/>
    </source>
</evidence>
<evidence type="ECO:0000313" key="5">
    <source>
        <dbReference type="Proteomes" id="UP000256877"/>
    </source>
</evidence>
<feature type="region of interest" description="Disordered" evidence="1">
    <location>
        <begin position="27"/>
        <end position="47"/>
    </location>
</feature>
<dbReference type="EMBL" id="NMUF01000023">
    <property type="protein sequence ID" value="RFA97656.1"/>
    <property type="molecule type" value="Genomic_DNA"/>
</dbReference>
<reference evidence="2" key="2">
    <citation type="journal article" date="2020" name="bioRxiv">
        <title>A rank-normalized archaeal taxonomy based on genome phylogeny resolves widespread incomplete and uneven classifications.</title>
        <authorList>
            <person name="Rinke C."/>
            <person name="Chuvochina M."/>
            <person name="Mussig A.J."/>
            <person name="Chaumeil P.-A."/>
            <person name="Waite D.W."/>
            <person name="Whitman W.B."/>
            <person name="Parks D.H."/>
            <person name="Hugenholtz P."/>
        </authorList>
    </citation>
    <scope>NUCLEOTIDE SEQUENCE</scope>
    <source>
        <strain evidence="2">UBA8839</strain>
    </source>
</reference>
<gene>
    <name evidence="3" type="ORF">CGL51_07640</name>
    <name evidence="4" type="ORF">CGL52_08650</name>
    <name evidence="2" type="ORF">HA333_10320</name>
</gene>
<dbReference type="GeneID" id="1466202"/>